<sequence length="159" mass="16583">MKLYRLSAAFLLAAVAVAVAGCTPAADVDSAPDAANPECAAVMVALPGEMAGYELRDTDSQATAAWGSPSKAILRCGVPVPGPTTDQCATVNGVDWILREGEETWTATTYGRDPAVEVIFNPNEVASSTVLVQLQNAVSNIEPTRECLSPEDTLELEGS</sequence>
<evidence type="ECO:0000256" key="1">
    <source>
        <dbReference type="SAM" id="SignalP"/>
    </source>
</evidence>
<dbReference type="Proteomes" id="UP000829758">
    <property type="component" value="Chromosome"/>
</dbReference>
<dbReference type="AlphaFoldDB" id="A0A9X1M5U9"/>
<accession>A0A9X1M5U9</accession>
<dbReference type="EMBL" id="CP094984">
    <property type="protein sequence ID" value="UON91071.1"/>
    <property type="molecule type" value="Genomic_DNA"/>
</dbReference>
<evidence type="ECO:0000313" key="3">
    <source>
        <dbReference type="EMBL" id="UON91071.1"/>
    </source>
</evidence>
<organism evidence="2 5">
    <name type="scientific">Arthrobacter zhangbolii</name>
    <dbReference type="NCBI Taxonomy" id="2886936"/>
    <lineage>
        <taxon>Bacteria</taxon>
        <taxon>Bacillati</taxon>
        <taxon>Actinomycetota</taxon>
        <taxon>Actinomycetes</taxon>
        <taxon>Micrococcales</taxon>
        <taxon>Micrococcaceae</taxon>
        <taxon>Arthrobacter</taxon>
    </lineage>
</organism>
<proteinExistence type="predicted"/>
<dbReference type="InterPro" id="IPR021903">
    <property type="entry name" value="DUF3515"/>
</dbReference>
<name>A0A9X1M5U9_9MICC</name>
<evidence type="ECO:0000313" key="2">
    <source>
        <dbReference type="EMBL" id="MCC3271132.1"/>
    </source>
</evidence>
<gene>
    <name evidence="2" type="ORF">LJ755_00090</name>
    <name evidence="3" type="ORF">MUK71_10590</name>
</gene>
<feature type="chain" id="PRO_5040976190" evidence="1">
    <location>
        <begin position="21"/>
        <end position="159"/>
    </location>
</feature>
<dbReference type="PROSITE" id="PS51257">
    <property type="entry name" value="PROKAR_LIPOPROTEIN"/>
    <property type="match status" value="1"/>
</dbReference>
<reference evidence="2" key="1">
    <citation type="submission" date="2021-10" db="EMBL/GenBank/DDBJ databases">
        <title>Novel species in genus Arthrobacter.</title>
        <authorList>
            <person name="Liu Y."/>
        </authorList>
    </citation>
    <scope>NUCLEOTIDE SEQUENCE</scope>
    <source>
        <strain evidence="4">zg-Y462</strain>
        <strain evidence="2">Zg-Y462</strain>
    </source>
</reference>
<keyword evidence="4" id="KW-1185">Reference proteome</keyword>
<dbReference type="Pfam" id="PF12028">
    <property type="entry name" value="DUF3515"/>
    <property type="match status" value="1"/>
</dbReference>
<dbReference type="RefSeq" id="WP_227927607.1">
    <property type="nucleotide sequence ID" value="NZ_CP094984.1"/>
</dbReference>
<evidence type="ECO:0000313" key="5">
    <source>
        <dbReference type="Proteomes" id="UP001155145"/>
    </source>
</evidence>
<dbReference type="Proteomes" id="UP001155145">
    <property type="component" value="Unassembled WGS sequence"/>
</dbReference>
<evidence type="ECO:0000313" key="4">
    <source>
        <dbReference type="Proteomes" id="UP000829758"/>
    </source>
</evidence>
<feature type="signal peptide" evidence="1">
    <location>
        <begin position="1"/>
        <end position="20"/>
    </location>
</feature>
<dbReference type="EMBL" id="JAJFZT010000001">
    <property type="protein sequence ID" value="MCC3271132.1"/>
    <property type="molecule type" value="Genomic_DNA"/>
</dbReference>
<protein>
    <submittedName>
        <fullName evidence="2">DUF3515 domain-containing protein</fullName>
    </submittedName>
</protein>
<keyword evidence="1" id="KW-0732">Signal</keyword>